<evidence type="ECO:0000313" key="3">
    <source>
        <dbReference type="Proteomes" id="UP001305779"/>
    </source>
</evidence>
<protein>
    <submittedName>
        <fullName evidence="2">Uncharacterized protein</fullName>
    </submittedName>
</protein>
<organism evidence="2 3">
    <name type="scientific">Zasmidium cellare</name>
    <name type="common">Wine cellar mold</name>
    <name type="synonym">Racodium cellare</name>
    <dbReference type="NCBI Taxonomy" id="395010"/>
    <lineage>
        <taxon>Eukaryota</taxon>
        <taxon>Fungi</taxon>
        <taxon>Dikarya</taxon>
        <taxon>Ascomycota</taxon>
        <taxon>Pezizomycotina</taxon>
        <taxon>Dothideomycetes</taxon>
        <taxon>Dothideomycetidae</taxon>
        <taxon>Mycosphaerellales</taxon>
        <taxon>Mycosphaerellaceae</taxon>
        <taxon>Zasmidium</taxon>
    </lineage>
</organism>
<name>A0ABR0E5T5_ZASCE</name>
<evidence type="ECO:0000313" key="2">
    <source>
        <dbReference type="EMBL" id="KAK4496468.1"/>
    </source>
</evidence>
<sequence length="337" mass="37131">MNRLYLNVNAWLNQRTKPRPATPLAINPRLPIIQINDDAAEHYWLEDMDFQERRRWHQYWGLPGRDYQQIQMAAAVDWDPDVNEDWGCEEEGGREVVQEVNPMAKAVQGEDSTGELVQGEIVGRGNAAADAINIDQPTAEEMSVQDDSGETFEAATQHDKDTDQDSGYGTATPSDSPKQHASTLALLEGTSLEESSLTEPHNAFHSFPQTNGLSADNTARLQVPVTAQEAFEDDLTPFPPFEATTGSSTTWPDSPAQDRSISDSSPVFRENGLGCLGDDGPSPDPDPASQLANLRPRNMGSVMERGIPTDKTLNDGLVRRGRDASYPNHKWMEAQEA</sequence>
<feature type="compositionally biased region" description="Polar residues" evidence="1">
    <location>
        <begin position="244"/>
        <end position="265"/>
    </location>
</feature>
<dbReference type="EMBL" id="JAXOVC010000010">
    <property type="protein sequence ID" value="KAK4496468.1"/>
    <property type="molecule type" value="Genomic_DNA"/>
</dbReference>
<feature type="compositionally biased region" description="Polar residues" evidence="1">
    <location>
        <begin position="165"/>
        <end position="180"/>
    </location>
</feature>
<evidence type="ECO:0000256" key="1">
    <source>
        <dbReference type="SAM" id="MobiDB-lite"/>
    </source>
</evidence>
<keyword evidence="3" id="KW-1185">Reference proteome</keyword>
<comment type="caution">
    <text evidence="2">The sequence shown here is derived from an EMBL/GenBank/DDBJ whole genome shotgun (WGS) entry which is preliminary data.</text>
</comment>
<feature type="compositionally biased region" description="Low complexity" evidence="1">
    <location>
        <begin position="181"/>
        <end position="199"/>
    </location>
</feature>
<gene>
    <name evidence="2" type="ORF">PRZ48_012448</name>
</gene>
<dbReference type="Proteomes" id="UP001305779">
    <property type="component" value="Unassembled WGS sequence"/>
</dbReference>
<reference evidence="2 3" key="1">
    <citation type="journal article" date="2023" name="G3 (Bethesda)">
        <title>A chromosome-level genome assembly of Zasmidium syzygii isolated from banana leaves.</title>
        <authorList>
            <person name="van Westerhoven A.C."/>
            <person name="Mehrabi R."/>
            <person name="Talebi R."/>
            <person name="Steentjes M.B.F."/>
            <person name="Corcolon B."/>
            <person name="Chong P.A."/>
            <person name="Kema G.H.J."/>
            <person name="Seidl M.F."/>
        </authorList>
    </citation>
    <scope>NUCLEOTIDE SEQUENCE [LARGE SCALE GENOMIC DNA]</scope>
    <source>
        <strain evidence="2 3">P124</strain>
    </source>
</reference>
<proteinExistence type="predicted"/>
<feature type="region of interest" description="Disordered" evidence="1">
    <location>
        <begin position="139"/>
        <end position="214"/>
    </location>
</feature>
<feature type="region of interest" description="Disordered" evidence="1">
    <location>
        <begin position="233"/>
        <end position="337"/>
    </location>
</feature>
<accession>A0ABR0E5T5</accession>